<dbReference type="OrthoDB" id="8664525at2"/>
<dbReference type="InterPro" id="IPR046864">
    <property type="entry name" value="VasX_N"/>
</dbReference>
<dbReference type="RefSeq" id="WP_119554969.1">
    <property type="nucleotide sequence ID" value="NZ_QXMN01000020.1"/>
</dbReference>
<dbReference type="CDD" id="cd20707">
    <property type="entry name" value="MIX_III"/>
    <property type="match status" value="1"/>
</dbReference>
<keyword evidence="4" id="KW-1185">Reference proteome</keyword>
<evidence type="ECO:0000256" key="1">
    <source>
        <dbReference type="SAM" id="Phobius"/>
    </source>
</evidence>
<keyword evidence="1" id="KW-1133">Transmembrane helix</keyword>
<evidence type="ECO:0000313" key="4">
    <source>
        <dbReference type="Proteomes" id="UP000265619"/>
    </source>
</evidence>
<dbReference type="Pfam" id="PF20249">
    <property type="entry name" value="VasX_N"/>
    <property type="match status" value="1"/>
</dbReference>
<evidence type="ECO:0000313" key="3">
    <source>
        <dbReference type="EMBL" id="RIX78364.1"/>
    </source>
</evidence>
<dbReference type="NCBIfam" id="NF041559">
    <property type="entry name" value="BTH_I2691_fam"/>
    <property type="match status" value="1"/>
</dbReference>
<comment type="caution">
    <text evidence="3">The sequence shown here is derived from an EMBL/GenBank/DDBJ whole genome shotgun (WGS) entry which is preliminary data.</text>
</comment>
<dbReference type="EMBL" id="QXMN01000020">
    <property type="protein sequence ID" value="RIX78364.1"/>
    <property type="molecule type" value="Genomic_DNA"/>
</dbReference>
<dbReference type="AlphaFoldDB" id="A0A9X8D3Q9"/>
<dbReference type="Proteomes" id="UP000265619">
    <property type="component" value="Unassembled WGS sequence"/>
</dbReference>
<feature type="transmembrane region" description="Helical" evidence="1">
    <location>
        <begin position="870"/>
        <end position="894"/>
    </location>
</feature>
<keyword evidence="1" id="KW-0812">Transmembrane</keyword>
<feature type="domain" description="Toxin VasX N-terminal region" evidence="2">
    <location>
        <begin position="8"/>
        <end position="171"/>
    </location>
</feature>
<feature type="transmembrane region" description="Helical" evidence="1">
    <location>
        <begin position="809"/>
        <end position="832"/>
    </location>
</feature>
<accession>A0A9X8D3Q9</accession>
<reference evidence="3 4" key="1">
    <citation type="submission" date="2018-09" db="EMBL/GenBank/DDBJ databases">
        <title>Acidovorax cavernicola nov. sp. isolated from Gruta de las Maravillas (Aracena, Spain).</title>
        <authorList>
            <person name="Jurado V."/>
            <person name="Gutierrez-Patricio S."/>
            <person name="Gonzalez-Pimentel J.L."/>
            <person name="Miller A.Z."/>
            <person name="Laiz L."/>
            <person name="Saiz-Jimenez C."/>
        </authorList>
    </citation>
    <scope>NUCLEOTIDE SEQUENCE [LARGE SCALE GENOMIC DNA]</scope>
    <source>
        <strain evidence="3 4">1011MAR4D40.2</strain>
    </source>
</reference>
<keyword evidence="1" id="KW-0472">Membrane</keyword>
<name>A0A9X8D3Q9_9BURK</name>
<dbReference type="InterPro" id="IPR048126">
    <property type="entry name" value="Toxin_VasX"/>
</dbReference>
<gene>
    <name evidence="3" type="ORF">D3H34_16815</name>
</gene>
<evidence type="ECO:0000259" key="2">
    <source>
        <dbReference type="Pfam" id="PF20249"/>
    </source>
</evidence>
<proteinExistence type="predicted"/>
<feature type="transmembrane region" description="Helical" evidence="1">
    <location>
        <begin position="778"/>
        <end position="797"/>
    </location>
</feature>
<sequence>MTTPKKDCKFCDKQGVWIYPLRYAVAVAANPANLNPIPGGLPASLGQNVTDIALGANARYTARVVRGGYIYALIERSGVRYWQAYLVVEDSLLYQFDPENPPKQPVEFSCERTSCGIGASVISIDKVTDVAAVWLMFSPSLLTKAKLDEYKTNADEYAAKGKMQVFDVKAWATVGTMQTHMLTPAHLKTDVPEFILYAQGKEALTSPLGLVMKEQMFPAISAAYAGTPPKPDGAENGYLGVLAQRLAAQKAMVCVLFDHIGIAQELNDFRNAPMEGVEHYLSMVDKYGASNLQRLQVYEAIREIENGMKTGVVTSTQKFQDDHRQWSDGRMNQQLEFAKRLRAEGRVEDAVAIEKDVESKRAVRELNYKQHLEAARRDAQEKWEKDYANRLDLEEMSLFDRTLKRHTQAASDAAVARAGDHLKWFESDRLVSAFDMFDPANSPSGYDFAVQSAICTLGLSGCKVGEDKIDAWLKASSIERKNLYSRGIYYNQDTLIAEVATANQQIKEAVGQVDYASALTTAVMLKATKGLVDGFKKIDSAFDEWARNQTQGDTSTKEGFSKKWAKGLEIVLYHKASDMTRAVFRAGLGGAFDKVLTAVLSGQLYARLRATVGTLAYEELMLSLPKESLAANARARAHRRAEGRRADKAAAGAAKVVGQVDGSLEALVADAQEKARAKVQLSLKEIEGNKNLPTNNYHQARIGVLLGCIEMIALGEKLTHFEWGTKGALEVGGSVMAVGSIVLDTYYSSAKSIREIKPYSSISAIKDGADIVRGGFKFGAAFFGFGAGLCSAYLDWMKFKDERDHVMKALYAIRSGTGFISAGLTIVAGVSYTQPILGRMAKGYAEHTIRYRFLAAAGRAVGVLAARVRLLVWVARINLVGLILTGIEIGYLLLRDDDLQNWCEKCVFRKEKTSRNWLGRQVTGEYFQEGAVQELTELEKAVQAIGAGG</sequence>
<organism evidence="3 4">
    <name type="scientific">Acidovorax cavernicola</name>
    <dbReference type="NCBI Taxonomy" id="1675792"/>
    <lineage>
        <taxon>Bacteria</taxon>
        <taxon>Pseudomonadati</taxon>
        <taxon>Pseudomonadota</taxon>
        <taxon>Betaproteobacteria</taxon>
        <taxon>Burkholderiales</taxon>
        <taxon>Comamonadaceae</taxon>
        <taxon>Acidovorax</taxon>
    </lineage>
</organism>
<protein>
    <recommendedName>
        <fullName evidence="2">Toxin VasX N-terminal region domain-containing protein</fullName>
    </recommendedName>
</protein>